<keyword evidence="11 13" id="KW-0443">Lipid metabolism</keyword>
<evidence type="ECO:0000256" key="14">
    <source>
        <dbReference type="SAM" id="Phobius"/>
    </source>
</evidence>
<evidence type="ECO:0000256" key="9">
    <source>
        <dbReference type="ARBA" id="ARBA00022777"/>
    </source>
</evidence>
<dbReference type="HAMAP" id="MF_00409">
    <property type="entry name" value="LpxK"/>
    <property type="match status" value="1"/>
</dbReference>
<dbReference type="UniPathway" id="UPA00359">
    <property type="reaction ID" value="UER00482"/>
</dbReference>
<evidence type="ECO:0000256" key="8">
    <source>
        <dbReference type="ARBA" id="ARBA00022741"/>
    </source>
</evidence>
<dbReference type="AlphaFoldDB" id="A0A554XBC4"/>
<keyword evidence="6 13" id="KW-0441">Lipid A biosynthesis</keyword>
<evidence type="ECO:0000256" key="4">
    <source>
        <dbReference type="ARBA" id="ARBA00016436"/>
    </source>
</evidence>
<keyword evidence="14" id="KW-1133">Transmembrane helix</keyword>
<dbReference type="NCBIfam" id="TIGR00682">
    <property type="entry name" value="lpxK"/>
    <property type="match status" value="1"/>
</dbReference>
<dbReference type="SUPFAM" id="SSF52540">
    <property type="entry name" value="P-loop containing nucleoside triphosphate hydrolases"/>
    <property type="match status" value="1"/>
</dbReference>
<evidence type="ECO:0000256" key="6">
    <source>
        <dbReference type="ARBA" id="ARBA00022556"/>
    </source>
</evidence>
<protein>
    <recommendedName>
        <fullName evidence="4 13">Tetraacyldisaccharide 4'-kinase</fullName>
        <ecNumber evidence="3 13">2.7.1.130</ecNumber>
    </recommendedName>
    <alternativeName>
        <fullName evidence="12 13">Lipid A 4'-kinase</fullName>
    </alternativeName>
</protein>
<name>A0A554XBC4_9BURK</name>
<organism evidence="15 16">
    <name type="scientific">Tepidimonas taiwanensis</name>
    <dbReference type="NCBI Taxonomy" id="307486"/>
    <lineage>
        <taxon>Bacteria</taxon>
        <taxon>Pseudomonadati</taxon>
        <taxon>Pseudomonadota</taxon>
        <taxon>Betaproteobacteria</taxon>
        <taxon>Burkholderiales</taxon>
        <taxon>Tepidimonas</taxon>
    </lineage>
</organism>
<dbReference type="InterPro" id="IPR027417">
    <property type="entry name" value="P-loop_NTPase"/>
</dbReference>
<keyword evidence="8 13" id="KW-0547">Nucleotide-binding</keyword>
<keyword evidence="14" id="KW-0812">Transmembrane</keyword>
<evidence type="ECO:0000256" key="2">
    <source>
        <dbReference type="ARBA" id="ARBA00004870"/>
    </source>
</evidence>
<accession>A0A554XBC4</accession>
<dbReference type="InterPro" id="IPR003758">
    <property type="entry name" value="LpxK"/>
</dbReference>
<comment type="caution">
    <text evidence="15">The sequence shown here is derived from an EMBL/GenBank/DDBJ whole genome shotgun (WGS) entry which is preliminary data.</text>
</comment>
<feature type="binding site" evidence="13">
    <location>
        <begin position="59"/>
        <end position="66"/>
    </location>
    <ligand>
        <name>ATP</name>
        <dbReference type="ChEBI" id="CHEBI:30616"/>
    </ligand>
</feature>
<dbReference type="PANTHER" id="PTHR42724:SF1">
    <property type="entry name" value="TETRAACYLDISACCHARIDE 4'-KINASE, MITOCHONDRIAL-RELATED"/>
    <property type="match status" value="1"/>
</dbReference>
<dbReference type="Proteomes" id="UP000317763">
    <property type="component" value="Unassembled WGS sequence"/>
</dbReference>
<comment type="function">
    <text evidence="1 13">Transfers the gamma-phosphate of ATP to the 4'-position of a tetraacyldisaccharide 1-phosphate intermediate (termed DS-1-P) to form tetraacyldisaccharide 1,4'-bis-phosphate (lipid IVA).</text>
</comment>
<proteinExistence type="inferred from homology"/>
<keyword evidence="5 13" id="KW-0444">Lipid biosynthesis</keyword>
<dbReference type="Pfam" id="PF02606">
    <property type="entry name" value="LpxK"/>
    <property type="match status" value="1"/>
</dbReference>
<keyword evidence="9 13" id="KW-0418">Kinase</keyword>
<evidence type="ECO:0000256" key="7">
    <source>
        <dbReference type="ARBA" id="ARBA00022679"/>
    </source>
</evidence>
<evidence type="ECO:0000256" key="1">
    <source>
        <dbReference type="ARBA" id="ARBA00002274"/>
    </source>
</evidence>
<reference evidence="15 16" key="1">
    <citation type="submission" date="2019-07" db="EMBL/GenBank/DDBJ databases">
        <title>Tepidimonas taiwanensis I1-1 draft genome.</title>
        <authorList>
            <person name="Da Costa M.S."/>
            <person name="Froufe H.J.C."/>
            <person name="Egas C."/>
            <person name="Albuquerque L."/>
        </authorList>
    </citation>
    <scope>NUCLEOTIDE SEQUENCE [LARGE SCALE GENOMIC DNA]</scope>
    <source>
        <strain evidence="15 16">I1-1</strain>
    </source>
</reference>
<keyword evidence="14" id="KW-0472">Membrane</keyword>
<evidence type="ECO:0000313" key="15">
    <source>
        <dbReference type="EMBL" id="TSE33143.1"/>
    </source>
</evidence>
<evidence type="ECO:0000256" key="5">
    <source>
        <dbReference type="ARBA" id="ARBA00022516"/>
    </source>
</evidence>
<dbReference type="EMBL" id="VJOM01000005">
    <property type="protein sequence ID" value="TSE33143.1"/>
    <property type="molecule type" value="Genomic_DNA"/>
</dbReference>
<evidence type="ECO:0000313" key="16">
    <source>
        <dbReference type="Proteomes" id="UP000317763"/>
    </source>
</evidence>
<comment type="similarity">
    <text evidence="13">Belongs to the LpxK family.</text>
</comment>
<dbReference type="GO" id="GO:0009029">
    <property type="term" value="F:lipid-A 4'-kinase activity"/>
    <property type="evidence" value="ECO:0007669"/>
    <property type="project" value="UniProtKB-UniRule"/>
</dbReference>
<dbReference type="GO" id="GO:0009244">
    <property type="term" value="P:lipopolysaccharide core region biosynthetic process"/>
    <property type="evidence" value="ECO:0007669"/>
    <property type="project" value="TreeGrafter"/>
</dbReference>
<dbReference type="GO" id="GO:0005886">
    <property type="term" value="C:plasma membrane"/>
    <property type="evidence" value="ECO:0007669"/>
    <property type="project" value="TreeGrafter"/>
</dbReference>
<dbReference type="GO" id="GO:0005524">
    <property type="term" value="F:ATP binding"/>
    <property type="evidence" value="ECO:0007669"/>
    <property type="project" value="UniProtKB-UniRule"/>
</dbReference>
<sequence>MSAPDPGRLWLARGPLAWALRPLACLYGAALAARGWWWRHRRHSAQRLPVPVVVVGNVVAGGAGKTPTVIALLHHLRTRGWMPGVVSRGYGRTGGGRGEPLVLDPGALADPERCGDEPALIARETGVPIAVGADRPAAARALLRRHPAIDIVVSDDGMQHWALARDLTIVVFDERDVGNGRLLPAGPLRQPWPAPIWGGGPALVLRTAPPREGPRPHPYPEFRSERALADQAFDPAGHARPLADWARDGTPLGAIAGIARPAAFFGMLRARGLNLTRTLARPDHASAADLLAALRSAAALPDAPRVWLCTDKDAVKLQRAPLPDRVTVWRVPLRLVIEPAWYAAVDRVLAPLRPRPGAL</sequence>
<dbReference type="OrthoDB" id="9766423at2"/>
<comment type="catalytic activity">
    <reaction evidence="13">
        <text>a lipid A disaccharide + ATP = a lipid IVA + ADP + H(+)</text>
        <dbReference type="Rhea" id="RHEA:67840"/>
        <dbReference type="ChEBI" id="CHEBI:15378"/>
        <dbReference type="ChEBI" id="CHEBI:30616"/>
        <dbReference type="ChEBI" id="CHEBI:176343"/>
        <dbReference type="ChEBI" id="CHEBI:176425"/>
        <dbReference type="ChEBI" id="CHEBI:456216"/>
        <dbReference type="EC" id="2.7.1.130"/>
    </reaction>
</comment>
<keyword evidence="7 13" id="KW-0808">Transferase</keyword>
<keyword evidence="16" id="KW-1185">Reference proteome</keyword>
<evidence type="ECO:0000256" key="13">
    <source>
        <dbReference type="HAMAP-Rule" id="MF_00409"/>
    </source>
</evidence>
<dbReference type="PANTHER" id="PTHR42724">
    <property type="entry name" value="TETRAACYLDISACCHARIDE 4'-KINASE"/>
    <property type="match status" value="1"/>
</dbReference>
<evidence type="ECO:0000256" key="10">
    <source>
        <dbReference type="ARBA" id="ARBA00022840"/>
    </source>
</evidence>
<evidence type="ECO:0000256" key="3">
    <source>
        <dbReference type="ARBA" id="ARBA00012071"/>
    </source>
</evidence>
<dbReference type="GO" id="GO:0009245">
    <property type="term" value="P:lipid A biosynthetic process"/>
    <property type="evidence" value="ECO:0007669"/>
    <property type="project" value="UniProtKB-UniRule"/>
</dbReference>
<keyword evidence="10 13" id="KW-0067">ATP-binding</keyword>
<feature type="transmembrane region" description="Helical" evidence="14">
    <location>
        <begin position="16"/>
        <end position="37"/>
    </location>
</feature>
<dbReference type="RefSeq" id="WP_143897477.1">
    <property type="nucleotide sequence ID" value="NZ_CP083911.1"/>
</dbReference>
<evidence type="ECO:0000256" key="11">
    <source>
        <dbReference type="ARBA" id="ARBA00023098"/>
    </source>
</evidence>
<evidence type="ECO:0000256" key="12">
    <source>
        <dbReference type="ARBA" id="ARBA00029757"/>
    </source>
</evidence>
<dbReference type="EC" id="2.7.1.130" evidence="3 13"/>
<dbReference type="STRING" id="307486.GCA_000807215_01879"/>
<gene>
    <name evidence="13 15" type="primary">lpxK</name>
    <name evidence="15" type="ORF">Ttaiw_00688</name>
</gene>
<comment type="pathway">
    <text evidence="2 13">Glycolipid biosynthesis; lipid IV(A) biosynthesis; lipid IV(A) from (3R)-3-hydroxytetradecanoyl-[acyl-carrier-protein] and UDP-N-acetyl-alpha-D-glucosamine: step 6/6.</text>
</comment>